<feature type="region of interest" description="Disordered" evidence="1">
    <location>
        <begin position="509"/>
        <end position="532"/>
    </location>
</feature>
<proteinExistence type="predicted"/>
<protein>
    <submittedName>
        <fullName evidence="2">Uncharacterized protein</fullName>
    </submittedName>
</protein>
<evidence type="ECO:0000313" key="2">
    <source>
        <dbReference type="EMBL" id="RKF65077.1"/>
    </source>
</evidence>
<dbReference type="OrthoDB" id="4187154at2759"/>
<evidence type="ECO:0000313" key="3">
    <source>
        <dbReference type="Proteomes" id="UP000285405"/>
    </source>
</evidence>
<feature type="region of interest" description="Disordered" evidence="1">
    <location>
        <begin position="347"/>
        <end position="366"/>
    </location>
</feature>
<sequence length="620" mass="70616">MFEEIFDLEDIRLTSSTGSLEVSATSRAFFKPSSVSNLSRQSNPAIFEPDHVRVTRGSRCALDLRVFFNNQKIQSQLSFPFIEKLGYSALVAELWSRLSLRTFLYIPQESRSIADNPDISISIIPVRNDASADSCMHETINITPLNMVPNVSLERIEIRFHINVKRPNKKVKLSQTGPDHDGGMLQEILPVSLVKEQASYLPSATGESLKSSSFVTKHCPESACWNLKQNPSNQINPEHIASSLSDEEWSTVANKSSLPLIIINQKISNEDWRYPIQKIQEFDGRFIFPKRLKFIPSLSPQVHFLQTNDELTYQMQNEVKPELSVDEQEMLFARSFPAHNADRIKSSKLSQNLPLDPTDTSSSKLEQKSEDIFNLSSRGIQIQNEASEMLQIVLNLLVTGKIDRESRKHSSYKLETPYPKKSLAKLVPSLFTVGFSWSVEINLQYLSSIVNTMSNSLTRNCLSSSLQKKLSHIARLTYRDDQATSATERLYNAIYICLWGMMQNKLNEQPNRKSHSRSPLKCSEEDHVQSSRAPLSSNLKDFNFFYQKDYNDEENAESGLHENFLNDLDDPDLLNEELEGKESKCKSVHGFIGREDKQICYSKDMDLLFDTVVDEDTMLI</sequence>
<organism evidence="2 3">
    <name type="scientific">Golovinomyces cichoracearum</name>
    <dbReference type="NCBI Taxonomy" id="62708"/>
    <lineage>
        <taxon>Eukaryota</taxon>
        <taxon>Fungi</taxon>
        <taxon>Dikarya</taxon>
        <taxon>Ascomycota</taxon>
        <taxon>Pezizomycotina</taxon>
        <taxon>Leotiomycetes</taxon>
        <taxon>Erysiphales</taxon>
        <taxon>Erysiphaceae</taxon>
        <taxon>Golovinomyces</taxon>
    </lineage>
</organism>
<accession>A0A420I5T6</accession>
<reference evidence="2 3" key="1">
    <citation type="journal article" date="2018" name="BMC Genomics">
        <title>Comparative genome analyses reveal sequence features reflecting distinct modes of host-adaptation between dicot and monocot powdery mildew.</title>
        <authorList>
            <person name="Wu Y."/>
            <person name="Ma X."/>
            <person name="Pan Z."/>
            <person name="Kale S.D."/>
            <person name="Song Y."/>
            <person name="King H."/>
            <person name="Zhang Q."/>
            <person name="Presley C."/>
            <person name="Deng X."/>
            <person name="Wei C.I."/>
            <person name="Xiao S."/>
        </authorList>
    </citation>
    <scope>NUCLEOTIDE SEQUENCE [LARGE SCALE GENOMIC DNA]</scope>
    <source>
        <strain evidence="2">UCSC1</strain>
    </source>
</reference>
<gene>
    <name evidence="2" type="ORF">GcC1_126001</name>
</gene>
<name>A0A420I5T6_9PEZI</name>
<dbReference type="Proteomes" id="UP000285405">
    <property type="component" value="Unassembled WGS sequence"/>
</dbReference>
<dbReference type="EMBL" id="MCBR01012617">
    <property type="protein sequence ID" value="RKF65077.1"/>
    <property type="molecule type" value="Genomic_DNA"/>
</dbReference>
<evidence type="ECO:0000256" key="1">
    <source>
        <dbReference type="SAM" id="MobiDB-lite"/>
    </source>
</evidence>
<comment type="caution">
    <text evidence="2">The sequence shown here is derived from an EMBL/GenBank/DDBJ whole genome shotgun (WGS) entry which is preliminary data.</text>
</comment>
<feature type="compositionally biased region" description="Polar residues" evidence="1">
    <location>
        <begin position="347"/>
        <end position="364"/>
    </location>
</feature>
<dbReference type="AlphaFoldDB" id="A0A420I5T6"/>